<accession>A0A0F9JTG7</accession>
<organism evidence="2">
    <name type="scientific">marine sediment metagenome</name>
    <dbReference type="NCBI Taxonomy" id="412755"/>
    <lineage>
        <taxon>unclassified sequences</taxon>
        <taxon>metagenomes</taxon>
        <taxon>ecological metagenomes</taxon>
    </lineage>
</organism>
<dbReference type="AlphaFoldDB" id="A0A0F9JTG7"/>
<feature type="compositionally biased region" description="Basic and acidic residues" evidence="1">
    <location>
        <begin position="221"/>
        <end position="240"/>
    </location>
</feature>
<reference evidence="2" key="1">
    <citation type="journal article" date="2015" name="Nature">
        <title>Complex archaea that bridge the gap between prokaryotes and eukaryotes.</title>
        <authorList>
            <person name="Spang A."/>
            <person name="Saw J.H."/>
            <person name="Jorgensen S.L."/>
            <person name="Zaremba-Niedzwiedzka K."/>
            <person name="Martijn J."/>
            <person name="Lind A.E."/>
            <person name="van Eijk R."/>
            <person name="Schleper C."/>
            <person name="Guy L."/>
            <person name="Ettema T.J."/>
        </authorList>
    </citation>
    <scope>NUCLEOTIDE SEQUENCE</scope>
</reference>
<feature type="non-terminal residue" evidence="2">
    <location>
        <position position="1"/>
    </location>
</feature>
<feature type="region of interest" description="Disordered" evidence="1">
    <location>
        <begin position="1"/>
        <end position="38"/>
    </location>
</feature>
<gene>
    <name evidence="2" type="ORF">LCGC14_1413700</name>
</gene>
<evidence type="ECO:0000313" key="2">
    <source>
        <dbReference type="EMBL" id="KKM73124.1"/>
    </source>
</evidence>
<comment type="caution">
    <text evidence="2">The sequence shown here is derived from an EMBL/GenBank/DDBJ whole genome shotgun (WGS) entry which is preliminary data.</text>
</comment>
<feature type="region of interest" description="Disordered" evidence="1">
    <location>
        <begin position="214"/>
        <end position="240"/>
    </location>
</feature>
<proteinExistence type="predicted"/>
<dbReference type="EMBL" id="LAZR01009356">
    <property type="protein sequence ID" value="KKM73124.1"/>
    <property type="molecule type" value="Genomic_DNA"/>
</dbReference>
<protein>
    <submittedName>
        <fullName evidence="2">Uncharacterized protein</fullName>
    </submittedName>
</protein>
<sequence length="256" mass="28934">AGEEKPAAELETKDEDGATEETGDKAEFSDPNMQAKFTQRMQEFSEKEKGFTAGKQKQDSFDLLMSDSSMREHILKWDRQRTGQEEPEPEVMESISDDEFNLASTDKNAFQTMIDGRSRQVAEKTFMPMIKQLQTKMQTMRSEQDIDDFVNAKDDEGKPLHPDFWELDKAGKIEPHLKKFRNSNMSGSEMIDTAYKMAKYSGLKAEAVSEANSGIAAKKQAIGDKGSKTEAKRDTSKLSLRDVWRKTSKELGINPP</sequence>
<feature type="compositionally biased region" description="Basic and acidic residues" evidence="1">
    <location>
        <begin position="1"/>
        <end position="11"/>
    </location>
</feature>
<name>A0A0F9JTG7_9ZZZZ</name>
<feature type="compositionally biased region" description="Acidic residues" evidence="1">
    <location>
        <begin position="12"/>
        <end position="21"/>
    </location>
</feature>
<evidence type="ECO:0000256" key="1">
    <source>
        <dbReference type="SAM" id="MobiDB-lite"/>
    </source>
</evidence>